<name>A0A1F7RPT4_9BACT</name>
<feature type="transmembrane region" description="Helical" evidence="1">
    <location>
        <begin position="59"/>
        <end position="77"/>
    </location>
</feature>
<gene>
    <name evidence="2" type="ORF">A2W05_11400</name>
</gene>
<reference evidence="2 3" key="1">
    <citation type="journal article" date="2016" name="Nat. Commun.">
        <title>Thousands of microbial genomes shed light on interconnected biogeochemical processes in an aquifer system.</title>
        <authorList>
            <person name="Anantharaman K."/>
            <person name="Brown C.T."/>
            <person name="Hug L.A."/>
            <person name="Sharon I."/>
            <person name="Castelle C.J."/>
            <person name="Probst A.J."/>
            <person name="Thomas B.C."/>
            <person name="Singh A."/>
            <person name="Wilkins M.J."/>
            <person name="Karaoz U."/>
            <person name="Brodie E.L."/>
            <person name="Williams K.H."/>
            <person name="Hubbard S.S."/>
            <person name="Banfield J.F."/>
        </authorList>
    </citation>
    <scope>NUCLEOTIDE SEQUENCE [LARGE SCALE GENOMIC DNA]</scope>
</reference>
<feature type="transmembrane region" description="Helical" evidence="1">
    <location>
        <begin position="6"/>
        <end position="26"/>
    </location>
</feature>
<keyword evidence="1" id="KW-0472">Membrane</keyword>
<organism evidence="2 3">
    <name type="scientific">Candidatus Schekmanbacteria bacterium RBG_16_38_10</name>
    <dbReference type="NCBI Taxonomy" id="1817879"/>
    <lineage>
        <taxon>Bacteria</taxon>
        <taxon>Candidatus Schekmaniibacteriota</taxon>
    </lineage>
</organism>
<protein>
    <submittedName>
        <fullName evidence="2">Uncharacterized protein</fullName>
    </submittedName>
</protein>
<sequence length="81" mass="9553">MKASKGFFYTIIFLFFISLILSYFDFFLIDEIVILRFELIFLAFWTPAVDFLLGYPLDILILISLTIIGYYTLKYLGIKIC</sequence>
<comment type="caution">
    <text evidence="2">The sequence shown here is derived from an EMBL/GenBank/DDBJ whole genome shotgun (WGS) entry which is preliminary data.</text>
</comment>
<accession>A0A1F7RPT4</accession>
<dbReference type="Proteomes" id="UP000178797">
    <property type="component" value="Unassembled WGS sequence"/>
</dbReference>
<keyword evidence="1" id="KW-1133">Transmembrane helix</keyword>
<evidence type="ECO:0000256" key="1">
    <source>
        <dbReference type="SAM" id="Phobius"/>
    </source>
</evidence>
<evidence type="ECO:0000313" key="3">
    <source>
        <dbReference type="Proteomes" id="UP000178797"/>
    </source>
</evidence>
<evidence type="ECO:0000313" key="2">
    <source>
        <dbReference type="EMBL" id="OGL42994.1"/>
    </source>
</evidence>
<proteinExistence type="predicted"/>
<keyword evidence="1" id="KW-0812">Transmembrane</keyword>
<dbReference type="AlphaFoldDB" id="A0A1F7RPT4"/>
<dbReference type="EMBL" id="MGDE01000245">
    <property type="protein sequence ID" value="OGL42994.1"/>
    <property type="molecule type" value="Genomic_DNA"/>
</dbReference>